<dbReference type="EMBL" id="LN853665">
    <property type="protein sequence ID" value="CRY96422.1"/>
    <property type="molecule type" value="Genomic_DNA"/>
</dbReference>
<name>A0A0H5QKX3_9ZZZZ</name>
<keyword evidence="2" id="KW-0614">Plasmid</keyword>
<dbReference type="AlphaFoldDB" id="A0A0H5QKX3"/>
<geneLocation type="plasmid" evidence="2">
    <name>pRGFK1084</name>
</geneLocation>
<organism evidence="2">
    <name type="scientific">uncultured prokaryote</name>
    <dbReference type="NCBI Taxonomy" id="198431"/>
    <lineage>
        <taxon>unclassified sequences</taxon>
        <taxon>environmental samples</taxon>
    </lineage>
</organism>
<accession>A0A0H5QKX3</accession>
<reference evidence="2" key="2">
    <citation type="submission" date="2015-07" db="EMBL/GenBank/DDBJ databases">
        <title>Plasmids, circular viruses and viroids from rat gut.</title>
        <authorList>
            <person name="Jorgensen T.J."/>
            <person name="Hansen M.A."/>
            <person name="Xu Z."/>
            <person name="Tabak M.A."/>
            <person name="Sorensen S.J."/>
            <person name="Hansen L.H."/>
        </authorList>
    </citation>
    <scope>NUCLEOTIDE SEQUENCE</scope>
    <source>
        <plasmid evidence="2">pRGFK1084</plasmid>
    </source>
</reference>
<keyword evidence="1" id="KW-0472">Membrane</keyword>
<keyword evidence="1" id="KW-1133">Transmembrane helix</keyword>
<proteinExistence type="predicted"/>
<keyword evidence="1" id="KW-0812">Transmembrane</keyword>
<evidence type="ECO:0000313" key="2">
    <source>
        <dbReference type="EMBL" id="CRY96422.1"/>
    </source>
</evidence>
<protein>
    <submittedName>
        <fullName evidence="2">Uncharacterized protein</fullName>
    </submittedName>
</protein>
<feature type="transmembrane region" description="Helical" evidence="1">
    <location>
        <begin position="7"/>
        <end position="28"/>
    </location>
</feature>
<reference evidence="2" key="1">
    <citation type="submission" date="2015-06" db="EMBL/GenBank/DDBJ databases">
        <authorList>
            <person name="Joergensen T."/>
        </authorList>
    </citation>
    <scope>NUCLEOTIDE SEQUENCE</scope>
    <source>
        <plasmid evidence="2">pRGFK1084</plasmid>
    </source>
</reference>
<evidence type="ECO:0000256" key="1">
    <source>
        <dbReference type="SAM" id="Phobius"/>
    </source>
</evidence>
<sequence>MYTIRKIFVIFFIILITPINSYAFLSFFDKDIHIVKNMKIDNDISIGDMLDNYKYFINTEWETKSGDVSRIKYVICSATGNAELLLKDIVQKNTRLLPQDEKYIQGLLKRLSIENNINIYEYMLNNYKKNGNNIILKFIFTLDKRINDIVGIAIKIPEYNITFNAFEANLPTGSDEDYENTPKTNFFYLYMAAIGVNQGICPILLNNITEYIEEMQKLNKTHDSDSKMTDDTYEISENSLESGDIENIKRKLDITVMLSKKNLSNRQIEEILNKEDIQNMNNINSINDIVLKLTKLISIQPASGEYIYISESLSGEMDINKQNNKIMININTIRNDGNGFCEFSGELKYDSSTGWYEAINLDDLEEHLSVIFLNNEAYIINSTRAWCGMNTYMDGQYIIKK</sequence>